<proteinExistence type="predicted"/>
<comment type="caution">
    <text evidence="1">The sequence shown here is derived from an EMBL/GenBank/DDBJ whole genome shotgun (WGS) entry which is preliminary data.</text>
</comment>
<evidence type="ECO:0008006" key="2">
    <source>
        <dbReference type="Google" id="ProtNLM"/>
    </source>
</evidence>
<evidence type="ECO:0000313" key="1">
    <source>
        <dbReference type="EMBL" id="KKL10391.1"/>
    </source>
</evidence>
<organism evidence="1">
    <name type="scientific">marine sediment metagenome</name>
    <dbReference type="NCBI Taxonomy" id="412755"/>
    <lineage>
        <taxon>unclassified sequences</taxon>
        <taxon>metagenomes</taxon>
        <taxon>ecological metagenomes</taxon>
    </lineage>
</organism>
<feature type="non-terminal residue" evidence="1">
    <location>
        <position position="323"/>
    </location>
</feature>
<accession>A0A0F9CXM4</accession>
<protein>
    <recommendedName>
        <fullName evidence="2">Phage terminase large subunit N-terminal domain-containing protein</fullName>
    </recommendedName>
</protein>
<name>A0A0F9CXM4_9ZZZZ</name>
<sequence>MQAKLTQDEIGFICTLQDPIASKECLFPVNIKNPASFMEEDVEMVRIRNYQMAWQNYSHMFCDDTFLTKKQNFQKKQDAGTVYAIGARNSGKSFDFIQMDVPINIMLSEGRESCLGSATEGFLKKVSNPIISMMREHPFFAIFKKSGKSQGINAGSNMEITTRHGHAFLGRNEKIGSPNRGEKFHGLHYDTLHYEEVSYATEEGEAKRVDSGSSLGVIERFSGIPDIKLGSPLGNILYNEDLKKWIHRLPQYVREDWDDNRRQYMIDRYNGETSMAYKLNVIGEIIEGAEGFWDIERIRLKCLDKFRKIKIFDIDKKKFKNFK</sequence>
<dbReference type="EMBL" id="LAZR01042081">
    <property type="protein sequence ID" value="KKL10391.1"/>
    <property type="molecule type" value="Genomic_DNA"/>
</dbReference>
<gene>
    <name evidence="1" type="ORF">LCGC14_2556320</name>
</gene>
<dbReference type="AlphaFoldDB" id="A0A0F9CXM4"/>
<reference evidence="1" key="1">
    <citation type="journal article" date="2015" name="Nature">
        <title>Complex archaea that bridge the gap between prokaryotes and eukaryotes.</title>
        <authorList>
            <person name="Spang A."/>
            <person name="Saw J.H."/>
            <person name="Jorgensen S.L."/>
            <person name="Zaremba-Niedzwiedzka K."/>
            <person name="Martijn J."/>
            <person name="Lind A.E."/>
            <person name="van Eijk R."/>
            <person name="Schleper C."/>
            <person name="Guy L."/>
            <person name="Ettema T.J."/>
        </authorList>
    </citation>
    <scope>NUCLEOTIDE SEQUENCE</scope>
</reference>